<comment type="caution">
    <text evidence="1">The sequence shown here is derived from an EMBL/GenBank/DDBJ whole genome shotgun (WGS) entry which is preliminary data.</text>
</comment>
<dbReference type="Proteomes" id="UP000688947">
    <property type="component" value="Unassembled WGS sequence"/>
</dbReference>
<dbReference type="OrthoDB" id="116928at2759"/>
<gene>
    <name evidence="1" type="ORF">JG687_00009265</name>
</gene>
<dbReference type="EMBL" id="JAENGZ010000476">
    <property type="protein sequence ID" value="KAG6958644.1"/>
    <property type="molecule type" value="Genomic_DNA"/>
</dbReference>
<evidence type="ECO:0000313" key="2">
    <source>
        <dbReference type="Proteomes" id="UP000688947"/>
    </source>
</evidence>
<accession>A0A8T1UD73</accession>
<dbReference type="AlphaFoldDB" id="A0A8T1UD73"/>
<proteinExistence type="predicted"/>
<name>A0A8T1UD73_9STRA</name>
<sequence>MSSALPSQKPRTCRTSSIRAFNHLNRRSGAAAEVTLHDIVSQLQEHWRGTFQGAAVVWRMWPNHITRKMNRSTWINLINQAPPDYASLNRSAQLALDCVAASIADNAQLQSDVEAIGGRLEIQKNRLQSRKDTIEAFIRDILPPVRHDIVDPLPAIDNVADLEHEE</sequence>
<protein>
    <submittedName>
        <fullName evidence="1">Uncharacterized protein</fullName>
    </submittedName>
</protein>
<evidence type="ECO:0000313" key="1">
    <source>
        <dbReference type="EMBL" id="KAG6958644.1"/>
    </source>
</evidence>
<organism evidence="1 2">
    <name type="scientific">Phytophthora cactorum</name>
    <dbReference type="NCBI Taxonomy" id="29920"/>
    <lineage>
        <taxon>Eukaryota</taxon>
        <taxon>Sar</taxon>
        <taxon>Stramenopiles</taxon>
        <taxon>Oomycota</taxon>
        <taxon>Peronosporomycetes</taxon>
        <taxon>Peronosporales</taxon>
        <taxon>Peronosporaceae</taxon>
        <taxon>Phytophthora</taxon>
    </lineage>
</organism>
<dbReference type="VEuPathDB" id="FungiDB:PC110_g16019"/>
<reference evidence="1" key="1">
    <citation type="submission" date="2021-01" db="EMBL/GenBank/DDBJ databases">
        <title>Phytophthora aleatoria, a newly-described species from Pinus radiata is distinct from Phytophthora cactorum isolates based on comparative genomics.</title>
        <authorList>
            <person name="Mcdougal R."/>
            <person name="Panda P."/>
            <person name="Williams N."/>
            <person name="Studholme D.J."/>
        </authorList>
    </citation>
    <scope>NUCLEOTIDE SEQUENCE</scope>
    <source>
        <strain evidence="1">NZFS 3830</strain>
    </source>
</reference>